<accession>A0A7W7ZXU2</accession>
<evidence type="ECO:0000313" key="2">
    <source>
        <dbReference type="EMBL" id="MBB5074868.1"/>
    </source>
</evidence>
<protein>
    <submittedName>
        <fullName evidence="2">Uncharacterized protein</fullName>
    </submittedName>
</protein>
<dbReference type="AlphaFoldDB" id="A0A7W7ZXU2"/>
<evidence type="ECO:0000313" key="3">
    <source>
        <dbReference type="Proteomes" id="UP000568380"/>
    </source>
</evidence>
<gene>
    <name evidence="2" type="ORF">HNR40_000314</name>
</gene>
<dbReference type="Proteomes" id="UP000568380">
    <property type="component" value="Unassembled WGS sequence"/>
</dbReference>
<dbReference type="RefSeq" id="WP_184957845.1">
    <property type="nucleotide sequence ID" value="NZ_JACHIN010000001.1"/>
</dbReference>
<name>A0A7W7ZXU2_9ACTN</name>
<sequence length="475" mass="48148">MAVNDSPIKVPMEDTEFDGATLDMLRDTLSKNNPELLKHAAAELSSAKKRLDNLIEVIDRNLVALDKSWSAGEDATTVKAQLRRLKESAQNISTAIAVESGGQPHGVAPALVSQAVVLTAMSGKSVPKDPGSDISFLEAAFEGGAAGTAVGAGVGFFAGGVGAVPGAVIGAVTGTILGGITSLFSDTPFANLFGESKEEKERKLAKQHIDKLSEITKINNELFPVSLRTDTPEFTINPKVPELTPYNGKLPNGGGLPGGANIGFDPNALNGVDPNLNGDLNAGKPGELPGYNPFDPTSKLPGDGNLNGSGLPGMNGSGLDGDGLNGNGPGNGTGDGGDLNGGAPDGKLPGTPGFDPNALSAPNGPDTTLASYNPELSAYNNTGGPATTYGNANVGNGTFSGTGGGPGNGNGAMGAMRAYGGAGSMTPMMPMTGAGNKGDEEERERSTWLLEDDDVFSSDQKTTIPLINDKSKGKA</sequence>
<reference evidence="2 3" key="1">
    <citation type="submission" date="2020-08" db="EMBL/GenBank/DDBJ databases">
        <title>Genomic Encyclopedia of Type Strains, Phase IV (KMG-IV): sequencing the most valuable type-strain genomes for metagenomic binning, comparative biology and taxonomic classification.</title>
        <authorList>
            <person name="Goeker M."/>
        </authorList>
    </citation>
    <scope>NUCLEOTIDE SEQUENCE [LARGE SCALE GENOMIC DNA]</scope>
    <source>
        <strain evidence="2 3">DSM 45385</strain>
    </source>
</reference>
<evidence type="ECO:0000256" key="1">
    <source>
        <dbReference type="SAM" id="MobiDB-lite"/>
    </source>
</evidence>
<proteinExistence type="predicted"/>
<feature type="region of interest" description="Disordered" evidence="1">
    <location>
        <begin position="424"/>
        <end position="475"/>
    </location>
</feature>
<comment type="caution">
    <text evidence="2">The sequence shown here is derived from an EMBL/GenBank/DDBJ whole genome shotgun (WGS) entry which is preliminary data.</text>
</comment>
<feature type="compositionally biased region" description="Gly residues" evidence="1">
    <location>
        <begin position="305"/>
        <end position="344"/>
    </location>
</feature>
<feature type="compositionally biased region" description="Basic and acidic residues" evidence="1">
    <location>
        <begin position="437"/>
        <end position="446"/>
    </location>
</feature>
<feature type="region of interest" description="Disordered" evidence="1">
    <location>
        <begin position="275"/>
        <end position="376"/>
    </location>
</feature>
<keyword evidence="3" id="KW-1185">Reference proteome</keyword>
<dbReference type="EMBL" id="JACHIN010000001">
    <property type="protein sequence ID" value="MBB5074868.1"/>
    <property type="molecule type" value="Genomic_DNA"/>
</dbReference>
<organism evidence="2 3">
    <name type="scientific">Nonomuraea endophytica</name>
    <dbReference type="NCBI Taxonomy" id="714136"/>
    <lineage>
        <taxon>Bacteria</taxon>
        <taxon>Bacillati</taxon>
        <taxon>Actinomycetota</taxon>
        <taxon>Actinomycetes</taxon>
        <taxon>Streptosporangiales</taxon>
        <taxon>Streptosporangiaceae</taxon>
        <taxon>Nonomuraea</taxon>
    </lineage>
</organism>
<dbReference type="Gene3D" id="1.10.287.1060">
    <property type="entry name" value="ESAT-6-like"/>
    <property type="match status" value="1"/>
</dbReference>